<feature type="chain" id="PRO_5028219722" evidence="1">
    <location>
        <begin position="25"/>
        <end position="165"/>
    </location>
</feature>
<dbReference type="KEGG" id="tpal:117652745"/>
<protein>
    <submittedName>
        <fullName evidence="3">Uncharacterized protein LOC117652745</fullName>
    </submittedName>
</protein>
<dbReference type="RefSeq" id="XP_034253728.1">
    <property type="nucleotide sequence ID" value="XM_034397837.1"/>
</dbReference>
<feature type="signal peptide" evidence="1">
    <location>
        <begin position="1"/>
        <end position="24"/>
    </location>
</feature>
<evidence type="ECO:0000256" key="1">
    <source>
        <dbReference type="SAM" id="SignalP"/>
    </source>
</evidence>
<evidence type="ECO:0000313" key="3">
    <source>
        <dbReference type="RefSeq" id="XP_034253728.1"/>
    </source>
</evidence>
<accession>A0A6P9A700</accession>
<dbReference type="GeneID" id="117652745"/>
<name>A0A6P9A700_THRPL</name>
<proteinExistence type="predicted"/>
<sequence>MAAHFWKAVVAAALLQVAFSPAHSAPQGLTGGGVSVSVSTDSQGNTHESVQHLTAQQAQQQFLENQQRLQALFAATNPFNFNFGAFSPWLIPPINFAFPFGFPFGSLPLPAFAYLPAALAANANNIVASANQAAVNGAQRAKSTVDAVVSQTQKAVKDAIHAAEA</sequence>
<reference evidence="3" key="1">
    <citation type="submission" date="2025-08" db="UniProtKB">
        <authorList>
            <consortium name="RefSeq"/>
        </authorList>
    </citation>
    <scope>IDENTIFICATION</scope>
    <source>
        <tissue evidence="3">Total insect</tissue>
    </source>
</reference>
<dbReference type="Proteomes" id="UP000515158">
    <property type="component" value="Unplaced"/>
</dbReference>
<gene>
    <name evidence="3" type="primary">LOC117652745</name>
</gene>
<dbReference type="InParanoid" id="A0A6P9A700"/>
<dbReference type="AlphaFoldDB" id="A0A6P9A700"/>
<organism evidence="3">
    <name type="scientific">Thrips palmi</name>
    <name type="common">Melon thrips</name>
    <dbReference type="NCBI Taxonomy" id="161013"/>
    <lineage>
        <taxon>Eukaryota</taxon>
        <taxon>Metazoa</taxon>
        <taxon>Ecdysozoa</taxon>
        <taxon>Arthropoda</taxon>
        <taxon>Hexapoda</taxon>
        <taxon>Insecta</taxon>
        <taxon>Pterygota</taxon>
        <taxon>Neoptera</taxon>
        <taxon>Paraneoptera</taxon>
        <taxon>Thysanoptera</taxon>
        <taxon>Terebrantia</taxon>
        <taxon>Thripoidea</taxon>
        <taxon>Thripidae</taxon>
        <taxon>Thrips</taxon>
    </lineage>
</organism>
<evidence type="ECO:0000313" key="2">
    <source>
        <dbReference type="Proteomes" id="UP000515158"/>
    </source>
</evidence>
<keyword evidence="1" id="KW-0732">Signal</keyword>
<keyword evidence="2" id="KW-1185">Reference proteome</keyword>